<evidence type="ECO:0000313" key="2">
    <source>
        <dbReference type="Proteomes" id="UP000593594"/>
    </source>
</evidence>
<dbReference type="RefSeq" id="WP_213161647.1">
    <property type="nucleotide sequence ID" value="NZ_CP058214.1"/>
</dbReference>
<reference evidence="1 2" key="1">
    <citation type="submission" date="2020-06" db="EMBL/GenBank/DDBJ databases">
        <title>Genome sequence of 2 isolates from Red Sea Mangroves.</title>
        <authorList>
            <person name="Sefrji F."/>
            <person name="Michoud G."/>
            <person name="Merlino G."/>
            <person name="Daffonchio D."/>
        </authorList>
    </citation>
    <scope>NUCLEOTIDE SEQUENCE [LARGE SCALE GENOMIC DNA]</scope>
    <source>
        <strain evidence="1 2">R1DC25</strain>
    </source>
</reference>
<gene>
    <name evidence="1" type="ORF">HW532_17200</name>
</gene>
<dbReference type="EMBL" id="CP058214">
    <property type="protein sequence ID" value="QPC44279.1"/>
    <property type="molecule type" value="Genomic_DNA"/>
</dbReference>
<dbReference type="AlphaFoldDB" id="A0A7S8HDA8"/>
<protein>
    <submittedName>
        <fullName evidence="1">YbjN domain-containing protein</fullName>
    </submittedName>
</protein>
<dbReference type="CDD" id="cd17033">
    <property type="entry name" value="DR1245-like"/>
    <property type="match status" value="1"/>
</dbReference>
<sequence length="166" mass="18794">MSAVLSILDEPANPLDTFERIAARYDWTVERNTDDEINLIVEGSWSDLHLCLNWREEFEGLHLACGFDLKVPAQRREEVARLVSLINEQLLFGHFDLWKQDGVLMFRNGLLLCGGVEVTEAQCEALMELALESCERFYPAFQFVIWAGKTAEAAIEASLLETQGEA</sequence>
<evidence type="ECO:0000313" key="1">
    <source>
        <dbReference type="EMBL" id="QPC44279.1"/>
    </source>
</evidence>
<dbReference type="Proteomes" id="UP000593594">
    <property type="component" value="Chromosome"/>
</dbReference>
<name>A0A7S8HDA8_9HYPH</name>
<organism evidence="1 2">
    <name type="scientific">Kaustia mangrovi</name>
    <dbReference type="NCBI Taxonomy" id="2593653"/>
    <lineage>
        <taxon>Bacteria</taxon>
        <taxon>Pseudomonadati</taxon>
        <taxon>Pseudomonadota</taxon>
        <taxon>Alphaproteobacteria</taxon>
        <taxon>Hyphomicrobiales</taxon>
        <taxon>Parvibaculaceae</taxon>
        <taxon>Kaustia</taxon>
    </lineage>
</organism>
<dbReference type="InterPro" id="IPR019660">
    <property type="entry name" value="Put_sensory_transdc_reg_YbjN"/>
</dbReference>
<dbReference type="KEGG" id="kmn:HW532_17200"/>
<keyword evidence="2" id="KW-1185">Reference proteome</keyword>
<dbReference type="Pfam" id="PF10722">
    <property type="entry name" value="YbjN"/>
    <property type="match status" value="1"/>
</dbReference>
<proteinExistence type="predicted"/>
<accession>A0A7S8HDA8</accession>